<dbReference type="Pfam" id="PF00872">
    <property type="entry name" value="Transposase_mut"/>
    <property type="match status" value="1"/>
</dbReference>
<dbReference type="GO" id="GO:0004803">
    <property type="term" value="F:transposase activity"/>
    <property type="evidence" value="ECO:0007669"/>
    <property type="project" value="UniProtKB-UniRule"/>
</dbReference>
<feature type="region of interest" description="Disordered" evidence="7">
    <location>
        <begin position="50"/>
        <end position="87"/>
    </location>
</feature>
<evidence type="ECO:0000256" key="5">
    <source>
        <dbReference type="ARBA" id="ARBA00023172"/>
    </source>
</evidence>
<dbReference type="EMBL" id="MPKY01000001">
    <property type="protein sequence ID" value="OJT00216.1"/>
    <property type="molecule type" value="Genomic_DNA"/>
</dbReference>
<dbReference type="NCBIfam" id="NF033543">
    <property type="entry name" value="transpos_IS256"/>
    <property type="match status" value="1"/>
</dbReference>
<dbReference type="EMBL" id="MPKY01000001">
    <property type="protein sequence ID" value="OJT00430.1"/>
    <property type="molecule type" value="Genomic_DNA"/>
</dbReference>
<evidence type="ECO:0000313" key="10">
    <source>
        <dbReference type="EMBL" id="OJS99527.1"/>
    </source>
</evidence>
<keyword evidence="4 6" id="KW-0238">DNA-binding</keyword>
<dbReference type="RefSeq" id="WP_072676520.1">
    <property type="nucleotide sequence ID" value="NZ_MPKY01000001.1"/>
</dbReference>
<comment type="function">
    <text evidence="1 6">Required for the transposition of the insertion element.</text>
</comment>
<evidence type="ECO:0000313" key="11">
    <source>
        <dbReference type="EMBL" id="OJT00008.1"/>
    </source>
</evidence>
<protein>
    <recommendedName>
        <fullName evidence="6">Mutator family transposase</fullName>
    </recommendedName>
</protein>
<dbReference type="InterPro" id="IPR001207">
    <property type="entry name" value="Transposase_mutator"/>
</dbReference>
<evidence type="ECO:0000256" key="6">
    <source>
        <dbReference type="RuleBase" id="RU365089"/>
    </source>
</evidence>
<feature type="compositionally biased region" description="Polar residues" evidence="7">
    <location>
        <begin position="55"/>
        <end position="68"/>
    </location>
</feature>
<dbReference type="GO" id="GO:0006313">
    <property type="term" value="P:DNA transposition"/>
    <property type="evidence" value="ECO:0007669"/>
    <property type="project" value="UniProtKB-UniRule"/>
</dbReference>
<evidence type="ECO:0000256" key="2">
    <source>
        <dbReference type="ARBA" id="ARBA00010961"/>
    </source>
</evidence>
<evidence type="ECO:0000256" key="7">
    <source>
        <dbReference type="SAM" id="MobiDB-lite"/>
    </source>
</evidence>
<dbReference type="OrthoDB" id="9793302at2"/>
<proteinExistence type="inferred from homology"/>
<evidence type="ECO:0000256" key="1">
    <source>
        <dbReference type="ARBA" id="ARBA00002190"/>
    </source>
</evidence>
<dbReference type="EMBL" id="MPKY01000001">
    <property type="protein sequence ID" value="OJS99511.1"/>
    <property type="molecule type" value="Genomic_DNA"/>
</dbReference>
<dbReference type="EMBL" id="MPKY01000001">
    <property type="protein sequence ID" value="OJS99527.1"/>
    <property type="molecule type" value="Genomic_DNA"/>
</dbReference>
<evidence type="ECO:0000256" key="4">
    <source>
        <dbReference type="ARBA" id="ARBA00023125"/>
    </source>
</evidence>
<keyword evidence="3 6" id="KW-0815">Transposition</keyword>
<dbReference type="PANTHER" id="PTHR33217:SF5">
    <property type="entry name" value="MUTATOR FAMILY TRANSPOSASE"/>
    <property type="match status" value="1"/>
</dbReference>
<evidence type="ECO:0000313" key="13">
    <source>
        <dbReference type="EMBL" id="OJT00430.1"/>
    </source>
</evidence>
<keyword evidence="6" id="KW-0814">Transposable element</keyword>
<keyword evidence="5 6" id="KW-0233">DNA recombination</keyword>
<comment type="caution">
    <text evidence="10">The sequence shown here is derived from an EMBL/GenBank/DDBJ whole genome shotgun (WGS) entry which is preliminary data.</text>
</comment>
<dbReference type="EMBL" id="MPKY01000001">
    <property type="protein sequence ID" value="OJT00008.1"/>
    <property type="molecule type" value="Genomic_DNA"/>
</dbReference>
<sequence length="402" mass="46416">MNRKELEAFAREAAKTLKTEKDLNEFSQMLTKITVEAALNAELDDHLGYERHQSSDNANSRNGYTSKTLKTEDGQFELNTPRDREGSFEPQLVKKGQTRFTSMDDKILSLYAKGMTTREIVATFKEMYNADISPTLISKVTEAVMERVVEWQSRPLDPVYPIVYLDCIVVKIRQDKQVINKAIYLALGVNLEGHKELLGMWLSENEGAKFWLGVLTELQNRGVKDILIACVDGLKGFPDAIGAAFPQTQIQLCIVHMVRNSMKYVPWKDYKAVTADLKRIYQSATEEEALQALDEFESFWSAKYPHISRSWRNHWPNLNTLFRYPEDIRKAIYTTNAIESLNSVIRKAIKKRKLFPTDDSARKVVYLAIMDASKRWTMPIRNWKAALNRFMIEFEDRISDYV</sequence>
<evidence type="ECO:0000313" key="16">
    <source>
        <dbReference type="Proteomes" id="UP000183986"/>
    </source>
</evidence>
<dbReference type="GO" id="GO:0003677">
    <property type="term" value="F:DNA binding"/>
    <property type="evidence" value="ECO:0007669"/>
    <property type="project" value="UniProtKB-UniRule"/>
</dbReference>
<dbReference type="PROSITE" id="PS01007">
    <property type="entry name" value="TRANSPOSASE_MUTATOR"/>
    <property type="match status" value="1"/>
</dbReference>
<dbReference type="EMBL" id="MPKY01000001">
    <property type="protein sequence ID" value="OJT01015.1"/>
    <property type="molecule type" value="Genomic_DNA"/>
</dbReference>
<dbReference type="AlphaFoldDB" id="A0A1M2UW57"/>
<comment type="similarity">
    <text evidence="2 6">Belongs to the transposase mutator family.</text>
</comment>
<dbReference type="EMBL" id="MPKY01000012">
    <property type="protein sequence ID" value="OJS97910.1"/>
    <property type="molecule type" value="Genomic_DNA"/>
</dbReference>
<dbReference type="PANTHER" id="PTHR33217">
    <property type="entry name" value="TRANSPOSASE FOR INSERTION SEQUENCE ELEMENT IS1081"/>
    <property type="match status" value="1"/>
</dbReference>
<keyword evidence="16" id="KW-1185">Reference proteome</keyword>
<dbReference type="EMBL" id="MPKY01000001">
    <property type="protein sequence ID" value="OJT00957.1"/>
    <property type="molecule type" value="Genomic_DNA"/>
</dbReference>
<evidence type="ECO:0000313" key="15">
    <source>
        <dbReference type="EMBL" id="OJT01015.1"/>
    </source>
</evidence>
<dbReference type="Proteomes" id="UP000183986">
    <property type="component" value="Unassembled WGS sequence"/>
</dbReference>
<evidence type="ECO:0000313" key="9">
    <source>
        <dbReference type="EMBL" id="OJS99511.1"/>
    </source>
</evidence>
<evidence type="ECO:0000256" key="3">
    <source>
        <dbReference type="ARBA" id="ARBA00022578"/>
    </source>
</evidence>
<reference evidence="10" key="1">
    <citation type="submission" date="2016-11" db="EMBL/GenBank/DDBJ databases">
        <title>Draft Genome Sequence of Marinobacter hydrocarbonoclasticus strain STW2, a polyaromatic aromatic hydrocarbon degrading and denitrifying bacterium from rhizosphere of Seagrass Enhalus acodoides.</title>
        <authorList>
            <person name="Ling J."/>
            <person name="Dong J."/>
        </authorList>
    </citation>
    <scope>NUCLEOTIDE SEQUENCE [LARGE SCALE GENOMIC DNA]</scope>
    <source>
        <strain evidence="10">STW2</strain>
    </source>
</reference>
<accession>A0A1M2UW57</accession>
<evidence type="ECO:0000313" key="8">
    <source>
        <dbReference type="EMBL" id="OJS97910.1"/>
    </source>
</evidence>
<organism evidence="10 16">
    <name type="scientific">Marinobacter nauticus</name>
    <name type="common">Marinobacter hydrocarbonoclasticus</name>
    <name type="synonym">Marinobacter aquaeolei</name>
    <dbReference type="NCBI Taxonomy" id="2743"/>
    <lineage>
        <taxon>Bacteria</taxon>
        <taxon>Pseudomonadati</taxon>
        <taxon>Pseudomonadota</taxon>
        <taxon>Gammaproteobacteria</taxon>
        <taxon>Pseudomonadales</taxon>
        <taxon>Marinobacteraceae</taxon>
        <taxon>Marinobacter</taxon>
    </lineage>
</organism>
<evidence type="ECO:0000313" key="14">
    <source>
        <dbReference type="EMBL" id="OJT00957.1"/>
    </source>
</evidence>
<name>A0A1M2UW57_MARNT</name>
<evidence type="ECO:0000313" key="12">
    <source>
        <dbReference type="EMBL" id="OJT00216.1"/>
    </source>
</evidence>
<gene>
    <name evidence="9" type="ORF">BEE62_05090</name>
    <name evidence="10" type="ORF">BEE62_05175</name>
    <name evidence="11" type="ORF">BEE62_07810</name>
    <name evidence="12" type="ORF">BEE62_09055</name>
    <name evidence="13" type="ORF">BEE62_10300</name>
    <name evidence="14" type="ORF">BEE62_13320</name>
    <name evidence="15" type="ORF">BEE62_13665</name>
    <name evidence="8" type="ORF">BEE62_19240</name>
</gene>